<keyword evidence="9" id="KW-0808">Transferase</keyword>
<evidence type="ECO:0000256" key="2">
    <source>
        <dbReference type="ARBA" id="ARBA00012878"/>
    </source>
</evidence>
<dbReference type="Gene3D" id="3.90.25.70">
    <property type="match status" value="1"/>
</dbReference>
<comment type="catalytic activity">
    <reaction evidence="21">
        <text>a fatty acyl-[ACP] + malonyl-[ACP] + H(+) = a 3-oxoacyl-[ACP] + holo-[ACP] + CO2</text>
        <dbReference type="Rhea" id="RHEA:22836"/>
        <dbReference type="Rhea" id="RHEA-COMP:9623"/>
        <dbReference type="Rhea" id="RHEA-COMP:9685"/>
        <dbReference type="Rhea" id="RHEA-COMP:9916"/>
        <dbReference type="Rhea" id="RHEA-COMP:14125"/>
        <dbReference type="ChEBI" id="CHEBI:15378"/>
        <dbReference type="ChEBI" id="CHEBI:16526"/>
        <dbReference type="ChEBI" id="CHEBI:64479"/>
        <dbReference type="ChEBI" id="CHEBI:78449"/>
        <dbReference type="ChEBI" id="CHEBI:78776"/>
        <dbReference type="ChEBI" id="CHEBI:138651"/>
        <dbReference type="EC" id="2.3.1.41"/>
    </reaction>
</comment>
<dbReference type="PANTHER" id="PTHR10982">
    <property type="entry name" value="MALONYL COA-ACYL CARRIER PROTEIN TRANSACYLASE"/>
    <property type="match status" value="1"/>
</dbReference>
<name>A0A871R6K3_DEKBR</name>
<dbReference type="Pfam" id="PF02801">
    <property type="entry name" value="Ketoacyl-synt_C"/>
    <property type="match status" value="1"/>
</dbReference>
<dbReference type="GO" id="GO:0005835">
    <property type="term" value="C:fatty acid synthase complex"/>
    <property type="evidence" value="ECO:0007669"/>
    <property type="project" value="InterPro"/>
</dbReference>
<dbReference type="GO" id="GO:0004315">
    <property type="term" value="F:3-oxoacyl-[acyl-carrier-protein] synthase activity"/>
    <property type="evidence" value="ECO:0007669"/>
    <property type="project" value="UniProtKB-EC"/>
</dbReference>
<evidence type="ECO:0000313" key="29">
    <source>
        <dbReference type="EMBL" id="QOU20896.1"/>
    </source>
</evidence>
<dbReference type="OrthoDB" id="4251012at2759"/>
<keyword evidence="7" id="KW-0444">Lipid biosynthesis</keyword>
<proteinExistence type="inferred from homology"/>
<dbReference type="GO" id="GO:0004316">
    <property type="term" value="F:3-oxoacyl-[acyl-carrier-protein] reductase (NADPH) activity"/>
    <property type="evidence" value="ECO:0007669"/>
    <property type="project" value="UniProtKB-EC"/>
</dbReference>
<feature type="binding site" evidence="24">
    <location>
        <position position="1799"/>
    </location>
    <ligand>
        <name>Mg(2+)</name>
        <dbReference type="ChEBI" id="CHEBI:18420"/>
    </ligand>
</feature>
<comment type="function">
    <text evidence="22">Fatty acid synthetase catalyzes the formation of long-chain fatty acids from acetyl-CoA, malonyl-CoA and NADPH. The alpha subunit contains domains for: acyl carrier protein, 3-oxoacyl-[acyl-carrier-protein] reductase, and 3-oxoacyl-[acyl-carrier-protein] synthase.</text>
</comment>
<dbReference type="PANTHER" id="PTHR10982:SF21">
    <property type="entry name" value="FATTY ACID SYNTHASE SUBUNIT BETA"/>
    <property type="match status" value="1"/>
</dbReference>
<dbReference type="GO" id="GO:0004312">
    <property type="term" value="F:fatty acid synthase activity"/>
    <property type="evidence" value="ECO:0007669"/>
    <property type="project" value="InterPro"/>
</dbReference>
<dbReference type="InterPro" id="IPR016039">
    <property type="entry name" value="Thiolase-like"/>
</dbReference>
<feature type="modified residue" description="O-(pantetheine 4'-phosphoryl)serine" evidence="25">
    <location>
        <position position="196"/>
    </location>
</feature>
<dbReference type="EC" id="2.3.1.86" evidence="2"/>
<evidence type="ECO:0000256" key="20">
    <source>
        <dbReference type="ARBA" id="ARBA00048508"/>
    </source>
</evidence>
<feature type="active site" description="For beta-ketoacyl synthase activity" evidence="23">
    <location>
        <position position="1329"/>
    </location>
</feature>
<dbReference type="Gene3D" id="6.10.140.1410">
    <property type="match status" value="1"/>
</dbReference>
<evidence type="ECO:0000256" key="4">
    <source>
        <dbReference type="ARBA" id="ARBA00013191"/>
    </source>
</evidence>
<dbReference type="InterPro" id="IPR004568">
    <property type="entry name" value="Ppantetheine-prot_Trfase_dom"/>
</dbReference>
<evidence type="ECO:0000256" key="7">
    <source>
        <dbReference type="ARBA" id="ARBA00022516"/>
    </source>
</evidence>
<dbReference type="FunFam" id="3.30.70.2490:FF:000001">
    <property type="entry name" value="Fatty acid synthase subunit alpha"/>
    <property type="match status" value="1"/>
</dbReference>
<dbReference type="Pfam" id="PF18325">
    <property type="entry name" value="Fas_alpha_ACP"/>
    <property type="match status" value="1"/>
</dbReference>
<dbReference type="InterPro" id="IPR014031">
    <property type="entry name" value="Ketoacyl_synth_C"/>
</dbReference>
<feature type="binding site" evidence="24">
    <location>
        <position position="1798"/>
    </location>
    <ligand>
        <name>Mg(2+)</name>
        <dbReference type="ChEBI" id="CHEBI:18420"/>
    </ligand>
</feature>
<dbReference type="Gene3D" id="6.10.250.1930">
    <property type="match status" value="1"/>
</dbReference>
<dbReference type="CDD" id="cd00828">
    <property type="entry name" value="elong_cond_enzymes"/>
    <property type="match status" value="1"/>
</dbReference>
<feature type="binding site" evidence="24">
    <location>
        <position position="1797"/>
    </location>
    <ligand>
        <name>Mg(2+)</name>
        <dbReference type="ChEBI" id="CHEBI:18420"/>
    </ligand>
</feature>
<feature type="binding site" evidence="24">
    <location>
        <position position="1897"/>
    </location>
    <ligand>
        <name>Mg(2+)</name>
        <dbReference type="ChEBI" id="CHEBI:18420"/>
    </ligand>
</feature>
<evidence type="ECO:0000256" key="11">
    <source>
        <dbReference type="ARBA" id="ARBA00022832"/>
    </source>
</evidence>
<dbReference type="InterPro" id="IPR014030">
    <property type="entry name" value="Ketoacyl_synth_N"/>
</dbReference>
<dbReference type="Gene3D" id="3.40.50.720">
    <property type="entry name" value="NAD(P)-binding Rossmann-like Domain"/>
    <property type="match status" value="1"/>
</dbReference>
<evidence type="ECO:0000256" key="24">
    <source>
        <dbReference type="PIRSR" id="PIRSR000454-3"/>
    </source>
</evidence>
<dbReference type="InterPro" id="IPR050830">
    <property type="entry name" value="Fungal_FAS"/>
</dbReference>
<evidence type="ECO:0000259" key="27">
    <source>
        <dbReference type="PROSITE" id="PS50075"/>
    </source>
</evidence>
<keyword evidence="8" id="KW-0597">Phosphoprotein</keyword>
<evidence type="ECO:0000256" key="12">
    <source>
        <dbReference type="ARBA" id="ARBA00022842"/>
    </source>
</evidence>
<dbReference type="PROSITE" id="PS00606">
    <property type="entry name" value="KS3_1"/>
    <property type="match status" value="1"/>
</dbReference>
<keyword evidence="14" id="KW-0560">Oxidoreductase</keyword>
<keyword evidence="15" id="KW-0520">NAD</keyword>
<keyword evidence="17" id="KW-0275">Fatty acid biosynthesis</keyword>
<dbReference type="RefSeq" id="XP_041137389.1">
    <property type="nucleotide sequence ID" value="XM_041279175.1"/>
</dbReference>
<dbReference type="InterPro" id="IPR018201">
    <property type="entry name" value="Ketoacyl_synth_AS"/>
</dbReference>
<evidence type="ECO:0000256" key="13">
    <source>
        <dbReference type="ARBA" id="ARBA00022857"/>
    </source>
</evidence>
<evidence type="ECO:0000256" key="14">
    <source>
        <dbReference type="ARBA" id="ARBA00023002"/>
    </source>
</evidence>
<dbReference type="FunFam" id="3.90.470.20:FF:000005">
    <property type="entry name" value="Fatty acid synthase alpha subunit FasA"/>
    <property type="match status" value="1"/>
</dbReference>
<evidence type="ECO:0000313" key="30">
    <source>
        <dbReference type="Proteomes" id="UP000663131"/>
    </source>
</evidence>
<evidence type="ECO:0000256" key="3">
    <source>
        <dbReference type="ARBA" id="ARBA00012948"/>
    </source>
</evidence>
<dbReference type="EC" id="1.1.1.100" evidence="3"/>
<evidence type="ECO:0000256" key="26">
    <source>
        <dbReference type="SAM" id="MobiDB-lite"/>
    </source>
</evidence>
<evidence type="ECO:0000256" key="10">
    <source>
        <dbReference type="ARBA" id="ARBA00022723"/>
    </source>
</evidence>
<evidence type="ECO:0000256" key="22">
    <source>
        <dbReference type="ARBA" id="ARBA00060261"/>
    </source>
</evidence>
<gene>
    <name evidence="29" type="primary">FAS2</name>
    <name evidence="29" type="ORF">BRETT_000610</name>
</gene>
<accession>A0A871R6K3</accession>
<dbReference type="InterPro" id="IPR009081">
    <property type="entry name" value="PP-bd_ACP"/>
</dbReference>
<dbReference type="GeneID" id="64572535"/>
<protein>
    <recommendedName>
        <fullName evidence="5">Fatty acid synthase subunit alpha</fullName>
        <ecNumber evidence="3">1.1.1.100</ecNumber>
        <ecNumber evidence="4">2.3.1.41</ecNumber>
        <ecNumber evidence="2">2.3.1.86</ecNumber>
    </recommendedName>
</protein>
<comment type="catalytic activity">
    <reaction evidence="19">
        <text>acetyl-CoA + n malonyl-CoA + 2n NADPH + 4n H(+) = a long-chain-acyl-CoA + n CoA + n CO2 + 2n NADP(+).</text>
        <dbReference type="EC" id="2.3.1.86"/>
    </reaction>
</comment>
<dbReference type="GO" id="GO:0042759">
    <property type="term" value="P:long-chain fatty acid biosynthetic process"/>
    <property type="evidence" value="ECO:0007669"/>
    <property type="project" value="InterPro"/>
</dbReference>
<feature type="domain" description="Ketosynthase family 3 (KS3)" evidence="28">
    <location>
        <begin position="1146"/>
        <end position="1681"/>
    </location>
</feature>
<keyword evidence="10 24" id="KW-0479">Metal-binding</keyword>
<dbReference type="InterPro" id="IPR016035">
    <property type="entry name" value="Acyl_Trfase/lysoPLipase"/>
</dbReference>
<feature type="binding site" evidence="24">
    <location>
        <position position="1898"/>
    </location>
    <ligand>
        <name>Mg(2+)</name>
        <dbReference type="ChEBI" id="CHEBI:18420"/>
    </ligand>
</feature>
<dbReference type="SUPFAM" id="SSF52151">
    <property type="entry name" value="FabD/lysophospholipase-like"/>
    <property type="match status" value="1"/>
</dbReference>
<dbReference type="InterPro" id="IPR008278">
    <property type="entry name" value="4-PPantetheinyl_Trfase_dom"/>
</dbReference>
<feature type="compositionally biased region" description="Acidic residues" evidence="26">
    <location>
        <begin position="616"/>
        <end position="627"/>
    </location>
</feature>
<evidence type="ECO:0000256" key="17">
    <source>
        <dbReference type="ARBA" id="ARBA00023160"/>
    </source>
</evidence>
<evidence type="ECO:0000256" key="25">
    <source>
        <dbReference type="PIRSR" id="PIRSR000454-4"/>
    </source>
</evidence>
<dbReference type="PIRSF" id="PIRSF000454">
    <property type="entry name" value="FAS_yeast_alpha"/>
    <property type="match status" value="1"/>
</dbReference>
<evidence type="ECO:0000256" key="16">
    <source>
        <dbReference type="ARBA" id="ARBA00023098"/>
    </source>
</evidence>
<dbReference type="GO" id="GO:0000287">
    <property type="term" value="F:magnesium ion binding"/>
    <property type="evidence" value="ECO:0007669"/>
    <property type="project" value="InterPro"/>
</dbReference>
<dbReference type="Gene3D" id="3.90.470.20">
    <property type="entry name" value="4'-phosphopantetheinyl transferase domain"/>
    <property type="match status" value="1"/>
</dbReference>
<reference evidence="29" key="2">
    <citation type="journal article" name="BMC Genomics">
        <title>New genome assemblies reveal patterns of domestication and adaptation across Brettanomyces (Dekkera) species.</title>
        <authorList>
            <person name="Roach M.J."/>
            <person name="Borneman A.R."/>
        </authorList>
    </citation>
    <scope>NUCLEOTIDE SEQUENCE</scope>
    <source>
        <strain evidence="29">UCD 2041</strain>
    </source>
</reference>
<comment type="similarity">
    <text evidence="1">Belongs to the thiolase-like superfamily. Fungal fatty acid synthetase subunit alpha family.</text>
</comment>
<dbReference type="EMBL" id="CP063136">
    <property type="protein sequence ID" value="QOU20896.1"/>
    <property type="molecule type" value="Genomic_DNA"/>
</dbReference>
<dbReference type="KEGG" id="bbrx:BRETT_000610"/>
<evidence type="ECO:0000256" key="9">
    <source>
        <dbReference type="ARBA" id="ARBA00022679"/>
    </source>
</evidence>
<evidence type="ECO:0000256" key="6">
    <source>
        <dbReference type="ARBA" id="ARBA00022450"/>
    </source>
</evidence>
<organism evidence="29 30">
    <name type="scientific">Dekkera bruxellensis</name>
    <name type="common">Brettanomyces custersii</name>
    <dbReference type="NCBI Taxonomy" id="5007"/>
    <lineage>
        <taxon>Eukaryota</taxon>
        <taxon>Fungi</taxon>
        <taxon>Dikarya</taxon>
        <taxon>Ascomycota</taxon>
        <taxon>Saccharomycotina</taxon>
        <taxon>Pichiomycetes</taxon>
        <taxon>Pichiales</taxon>
        <taxon>Pichiaceae</taxon>
        <taxon>Brettanomyces</taxon>
    </lineage>
</organism>
<dbReference type="InterPro" id="IPR036291">
    <property type="entry name" value="NAD(P)-bd_dom_sf"/>
</dbReference>
<dbReference type="InterPro" id="IPR026025">
    <property type="entry name" value="FAS_alpha_yeast"/>
</dbReference>
<comment type="catalytic activity">
    <reaction evidence="20">
        <text>a (3R)-hydroxyacyl-[ACP] + NADP(+) = a 3-oxoacyl-[ACP] + NADPH + H(+)</text>
        <dbReference type="Rhea" id="RHEA:17397"/>
        <dbReference type="Rhea" id="RHEA-COMP:9916"/>
        <dbReference type="Rhea" id="RHEA-COMP:9945"/>
        <dbReference type="ChEBI" id="CHEBI:15378"/>
        <dbReference type="ChEBI" id="CHEBI:57783"/>
        <dbReference type="ChEBI" id="CHEBI:58349"/>
        <dbReference type="ChEBI" id="CHEBI:78776"/>
        <dbReference type="ChEBI" id="CHEBI:78827"/>
        <dbReference type="EC" id="1.1.1.100"/>
    </reaction>
</comment>
<dbReference type="SUPFAM" id="SSF56214">
    <property type="entry name" value="4'-phosphopantetheinyl transferase"/>
    <property type="match status" value="1"/>
</dbReference>
<evidence type="ECO:0000256" key="19">
    <source>
        <dbReference type="ARBA" id="ARBA00048237"/>
    </source>
</evidence>
<dbReference type="Pfam" id="PF00109">
    <property type="entry name" value="ketoacyl-synt"/>
    <property type="match status" value="1"/>
</dbReference>
<evidence type="ECO:0000256" key="8">
    <source>
        <dbReference type="ARBA" id="ARBA00022553"/>
    </source>
</evidence>
<dbReference type="Pfam" id="PF18314">
    <property type="entry name" value="FAS_I_H"/>
    <property type="match status" value="1"/>
</dbReference>
<feature type="domain" description="Carrier" evidence="27">
    <location>
        <begin position="161"/>
        <end position="236"/>
    </location>
</feature>
<dbReference type="Gene3D" id="3.30.70.2490">
    <property type="match status" value="1"/>
</dbReference>
<dbReference type="PROSITE" id="PS50075">
    <property type="entry name" value="CARRIER"/>
    <property type="match status" value="1"/>
</dbReference>
<dbReference type="GO" id="GO:0008897">
    <property type="term" value="F:holo-[acyl-carrier-protein] synthase activity"/>
    <property type="evidence" value="ECO:0007669"/>
    <property type="project" value="InterPro"/>
</dbReference>
<dbReference type="Proteomes" id="UP000663131">
    <property type="component" value="Chromosome 8"/>
</dbReference>
<dbReference type="FunFam" id="3.90.25.70:FF:000001">
    <property type="entry name" value="Fatty acid synthase subunit alpha"/>
    <property type="match status" value="1"/>
</dbReference>
<evidence type="ECO:0000259" key="28">
    <source>
        <dbReference type="PROSITE" id="PS52004"/>
    </source>
</evidence>
<feature type="region of interest" description="Disordered" evidence="26">
    <location>
        <begin position="1379"/>
        <end position="1400"/>
    </location>
</feature>
<dbReference type="SUPFAM" id="SSF51735">
    <property type="entry name" value="NAD(P)-binding Rossmann-fold domains"/>
    <property type="match status" value="1"/>
</dbReference>
<keyword evidence="6 25" id="KW-0596">Phosphopantetheine</keyword>
<dbReference type="InterPro" id="IPR040899">
    <property type="entry name" value="Fas_alpha_ACP"/>
</dbReference>
<dbReference type="InterPro" id="IPR047224">
    <property type="entry name" value="FAS_alpha_su_C"/>
</dbReference>
<keyword evidence="13" id="KW-0521">NADP</keyword>
<dbReference type="SUPFAM" id="SSF53901">
    <property type="entry name" value="Thiolase-like"/>
    <property type="match status" value="2"/>
</dbReference>
<dbReference type="GO" id="GO:0004321">
    <property type="term" value="F:fatty-acyl-CoA synthase activity"/>
    <property type="evidence" value="ECO:0007669"/>
    <property type="project" value="UniProtKB-EC"/>
</dbReference>
<keyword evidence="16" id="KW-0443">Lipid metabolism</keyword>
<sequence>MKPEIEQELSHTLLTELLAYQFASPVKWIETQDVFLKEYKTERIVEIGPSPILCHMALKTIKNKYESYDAALSLQRQVLCYSKDNSDIYYTPDAAELEEEGKKAAARAGKKGKKMKEGKKVKKVEKVKVEKVEKAEKAVPAAIPATATPSSATSQIPDEPIKAEIVVKAIVAHKLKKSIDEVPMDKTIKDLVGGKSTVQNEIVGELGKELGNLPEKPEDMPLQELCDTLQETFAGGFGKVTSSLVARLISSKMPGGFSVGATRRYLETRWGLQGGRQDAVLLYAVTGEPGQRLAGEPEVRAFFDGLVTRYAARAGVDLTQAQAGAGTGAPGGAGAAPVVDAAAMEKLTAGSRKLARQQLETLARYLKMDLTKGDRSLVKQKEATAVLQAQLDLWAEEHGEYYASGIKPAFSRLKARVYDSYWNWARQDALSMYYDIIFGNLRTVDRETVRQCIQIMNRANPTLIEFMQYHIDHTPVERGETYELAKRLGQQLTDNCREVLGHQPVYKDVSRPTGPKTTIDERGNVQYAEVPKEGCRKFEQYVHEMAQGGAMTKDRSYHSIQEDLVRVYKAISKQASGQSKLEFEKMYKRLIDFVDSNTEIEVLKSAQDVLGSGVEEGGDEGEGEEAELSSADDTSEIASLKEYSEIKRHVSATIPPETIPFLHLRRKNKYGEWSYDRAGTEKYLDELENAAVNGVSFAGKCALVVGAGKGSIGVQVLQGLLSGGAKVVATTSKYSKEAAEYYQDIYARYGAAGSTLVLVPFNQASVQDLRSIVEYIYDDPKKGGLGWDLDFVVPFAAIPEMGIELDSLESKSELAHRIMLTNLLRLLGEVVKAKRARQIETRPAEVILPLSPNHGTFGSDGMYSESKLALETLFNRWHSESWSSYLTICGAVIGWTRGTGLMSGNNVISEGIEKLGVRTFSQREMGFNLLGLLSPRIKVMTEKSPVMADLNGGLQFVTNLREYTNRLRAEIGSTSDVRRAVSIETALDYKCVSGEQADAPFNPSRVQPKANMRFEFPELKPYDQLKAKAPELEGMLDLDRVVVVTGFSEVGPWGNSRTRWEMEAEGEFSLEGCVEMAWIMGFIRYFNGRIKGRQYTGWVDAKTGQPVADLDIKKRYEKQILAHCGIRLIEPELFDGYDPNKKEFLQEVIIQQDLEPFVSDGETARQFRLQHGDKVEIFALDESGEEYSVRLLKGARLFVPKALRFDRLVAGQIPTGWDPKKYGIPADIVDQVDPLTLFVLVATVEALLSAGITDPYEFYRYVHVSEVGNCTGSGMGGVTALRGMFKARYKDIPVQNDILQESFINTVAAWVNMLLLSSSGPIKTPVGACATAIESVDAGVETILSGKAKIVLVGGADDFGEEGSYEFANMKATSNAVEEFEHGRTPAEMSRPATTTRNGFMESQGSGIEVLMTASLAIRMGVPIYGIVAMSSTASDKIGRSVPAPGQGILTTAREYHGDLQYRSPQLDIKYRSRQIRRRRKQIKEWYEDELRELEAGAKHEAPSDVARYLAERTEELQREAARQIKDAQRQYGNEFWKDDPRISPLRGALATFGLTIDDLGVCSFHGTSTKANDKNESETIDRMMQHLGRTPGNAVYGVFQKYLTGHPKGAAGAWMLNGALQIMQTGLVPGNRNADNIDKQLENYKFVLFPSRSIQTDGIKAVSVTSFGFGQKGAQAVVVNSDYLFAALSRSQYDEYSYKVARRHKKSYSYMQNALLHNNMFVAKAHPPYTDSQEQQVYLDPLARVSQDNQDHYSFDDDALQKSSMYVSSTATKTAGMLSDLLQARGAHPSAGVGVDVEMISAINTDSRLFIERNFTPAEIAYCEAAPDPRASFAGRWSAKEAVFKALNTAGHGAAAALKDIEVLADANGAPVVNLTGSAKVAAKESSIRNVKVSISHDDMQSLAVAISD</sequence>
<evidence type="ECO:0000256" key="18">
    <source>
        <dbReference type="ARBA" id="ARBA00023268"/>
    </source>
</evidence>
<dbReference type="PROSITE" id="PS52004">
    <property type="entry name" value="KS3_2"/>
    <property type="match status" value="1"/>
</dbReference>
<dbReference type="CDD" id="cd08950">
    <property type="entry name" value="KR_fFAS_SDR_c_like"/>
    <property type="match status" value="1"/>
</dbReference>
<evidence type="ECO:0000256" key="23">
    <source>
        <dbReference type="PIRSR" id="PIRSR000454-1"/>
    </source>
</evidence>
<dbReference type="NCBIfam" id="TIGR00556">
    <property type="entry name" value="pantethn_trn"/>
    <property type="match status" value="1"/>
</dbReference>
<keyword evidence="18" id="KW-0511">Multifunctional enzyme</keyword>
<dbReference type="InterPro" id="IPR037143">
    <property type="entry name" value="4-PPantetheinyl_Trfase_dom_sf"/>
</dbReference>
<feature type="region of interest" description="Disordered" evidence="26">
    <location>
        <begin position="611"/>
        <end position="633"/>
    </location>
</feature>
<evidence type="ECO:0000256" key="5">
    <source>
        <dbReference type="ARBA" id="ARBA00014008"/>
    </source>
</evidence>
<keyword evidence="11" id="KW-0276">Fatty acid metabolism</keyword>
<dbReference type="InterPro" id="IPR041550">
    <property type="entry name" value="FASI_helical"/>
</dbReference>
<dbReference type="Gene3D" id="3.40.47.10">
    <property type="match status" value="1"/>
</dbReference>
<dbReference type="EC" id="2.3.1.41" evidence="4"/>
<dbReference type="InterPro" id="IPR020841">
    <property type="entry name" value="PKS_Beta-ketoAc_synthase_dom"/>
</dbReference>
<evidence type="ECO:0000256" key="15">
    <source>
        <dbReference type="ARBA" id="ARBA00023027"/>
    </source>
</evidence>
<reference evidence="29" key="1">
    <citation type="submission" date="2020-10" db="EMBL/GenBank/DDBJ databases">
        <authorList>
            <person name="Palmer J.M."/>
        </authorList>
    </citation>
    <scope>NUCLEOTIDE SEQUENCE</scope>
    <source>
        <strain evidence="29">UCD 2041</strain>
    </source>
</reference>
<keyword evidence="12 24" id="KW-0460">Magnesium</keyword>
<dbReference type="Pfam" id="PF01648">
    <property type="entry name" value="ACPS"/>
    <property type="match status" value="1"/>
</dbReference>
<evidence type="ECO:0000256" key="1">
    <source>
        <dbReference type="ARBA" id="ARBA00007485"/>
    </source>
</evidence>
<evidence type="ECO:0000256" key="21">
    <source>
        <dbReference type="ARBA" id="ARBA00049541"/>
    </source>
</evidence>